<dbReference type="NCBIfam" id="TIGR00418">
    <property type="entry name" value="thrS"/>
    <property type="match status" value="1"/>
</dbReference>
<comment type="similarity">
    <text evidence="1">Belongs to the class-II aminoacyl-tRNA synthetase family.</text>
</comment>
<dbReference type="PROSITE" id="PS50862">
    <property type="entry name" value="AA_TRNA_LIGASE_II"/>
    <property type="match status" value="1"/>
</dbReference>
<dbReference type="Gene3D" id="3.30.980.10">
    <property type="entry name" value="Threonyl-trna Synthetase, Chain A, domain 2"/>
    <property type="match status" value="1"/>
</dbReference>
<evidence type="ECO:0000256" key="6">
    <source>
        <dbReference type="ARBA" id="ARBA00022833"/>
    </source>
</evidence>
<evidence type="ECO:0000256" key="3">
    <source>
        <dbReference type="ARBA" id="ARBA00022598"/>
    </source>
</evidence>
<name>A0A382GSH3_9ZZZZ</name>
<dbReference type="PANTHER" id="PTHR11451:SF44">
    <property type="entry name" value="THREONINE--TRNA LIGASE, CHLOROPLASTIC_MITOCHONDRIAL 2"/>
    <property type="match status" value="1"/>
</dbReference>
<dbReference type="GO" id="GO:0005524">
    <property type="term" value="F:ATP binding"/>
    <property type="evidence" value="ECO:0007669"/>
    <property type="project" value="UniProtKB-KW"/>
</dbReference>
<dbReference type="CDD" id="cd00771">
    <property type="entry name" value="ThrRS_core"/>
    <property type="match status" value="1"/>
</dbReference>
<dbReference type="InterPro" id="IPR002320">
    <property type="entry name" value="Thr-tRNA-ligase_IIa"/>
</dbReference>
<dbReference type="Pfam" id="PF07973">
    <property type="entry name" value="tRNA_SAD"/>
    <property type="match status" value="1"/>
</dbReference>
<evidence type="ECO:0000313" key="13">
    <source>
        <dbReference type="EMBL" id="SVB77919.1"/>
    </source>
</evidence>
<keyword evidence="7" id="KW-0067">ATP-binding</keyword>
<dbReference type="GO" id="GO:0046872">
    <property type="term" value="F:metal ion binding"/>
    <property type="evidence" value="ECO:0007669"/>
    <property type="project" value="UniProtKB-KW"/>
</dbReference>
<evidence type="ECO:0000256" key="5">
    <source>
        <dbReference type="ARBA" id="ARBA00022741"/>
    </source>
</evidence>
<evidence type="ECO:0000256" key="9">
    <source>
        <dbReference type="ARBA" id="ARBA00023146"/>
    </source>
</evidence>
<evidence type="ECO:0000256" key="2">
    <source>
        <dbReference type="ARBA" id="ARBA00013163"/>
    </source>
</evidence>
<dbReference type="FunFam" id="3.30.980.10:FF:000005">
    <property type="entry name" value="Threonyl-tRNA synthetase, mitochondrial"/>
    <property type="match status" value="1"/>
</dbReference>
<dbReference type="Pfam" id="PF00587">
    <property type="entry name" value="tRNA-synt_2b"/>
    <property type="match status" value="1"/>
</dbReference>
<dbReference type="SUPFAM" id="SSF55186">
    <property type="entry name" value="ThrRS/AlaRS common domain"/>
    <property type="match status" value="1"/>
</dbReference>
<comment type="catalytic activity">
    <reaction evidence="11">
        <text>tRNA(Thr) + L-threonine + ATP = L-threonyl-tRNA(Thr) + AMP + diphosphate + H(+)</text>
        <dbReference type="Rhea" id="RHEA:24624"/>
        <dbReference type="Rhea" id="RHEA-COMP:9670"/>
        <dbReference type="Rhea" id="RHEA-COMP:9704"/>
        <dbReference type="ChEBI" id="CHEBI:15378"/>
        <dbReference type="ChEBI" id="CHEBI:30616"/>
        <dbReference type="ChEBI" id="CHEBI:33019"/>
        <dbReference type="ChEBI" id="CHEBI:57926"/>
        <dbReference type="ChEBI" id="CHEBI:78442"/>
        <dbReference type="ChEBI" id="CHEBI:78534"/>
        <dbReference type="ChEBI" id="CHEBI:456215"/>
        <dbReference type="EC" id="6.1.1.3"/>
    </reaction>
</comment>
<evidence type="ECO:0000256" key="4">
    <source>
        <dbReference type="ARBA" id="ARBA00022723"/>
    </source>
</evidence>
<dbReference type="AlphaFoldDB" id="A0A382GSH3"/>
<keyword evidence="8" id="KW-0648">Protein biosynthesis</keyword>
<dbReference type="InterPro" id="IPR033728">
    <property type="entry name" value="ThrRS_core"/>
</dbReference>
<dbReference type="FunFam" id="3.30.930.10:FF:000002">
    <property type="entry name" value="Threonine--tRNA ligase"/>
    <property type="match status" value="1"/>
</dbReference>
<dbReference type="InterPro" id="IPR018163">
    <property type="entry name" value="Thr/Ala-tRNA-synth_IIc_edit"/>
</dbReference>
<dbReference type="SUPFAM" id="SSF55681">
    <property type="entry name" value="Class II aaRS and biotin synthetases"/>
    <property type="match status" value="1"/>
</dbReference>
<evidence type="ECO:0000256" key="7">
    <source>
        <dbReference type="ARBA" id="ARBA00022840"/>
    </source>
</evidence>
<evidence type="ECO:0000256" key="8">
    <source>
        <dbReference type="ARBA" id="ARBA00022917"/>
    </source>
</evidence>
<feature type="non-terminal residue" evidence="13">
    <location>
        <position position="1"/>
    </location>
</feature>
<dbReference type="EC" id="6.1.1.3" evidence="2"/>
<evidence type="ECO:0000256" key="1">
    <source>
        <dbReference type="ARBA" id="ARBA00008226"/>
    </source>
</evidence>
<evidence type="ECO:0000256" key="10">
    <source>
        <dbReference type="ARBA" id="ARBA00031900"/>
    </source>
</evidence>
<feature type="non-terminal residue" evidence="13">
    <location>
        <position position="487"/>
    </location>
</feature>
<dbReference type="InterPro" id="IPR006195">
    <property type="entry name" value="aa-tRNA-synth_II"/>
</dbReference>
<dbReference type="EMBL" id="UINC01057110">
    <property type="protein sequence ID" value="SVB77919.1"/>
    <property type="molecule type" value="Genomic_DNA"/>
</dbReference>
<reference evidence="13" key="1">
    <citation type="submission" date="2018-05" db="EMBL/GenBank/DDBJ databases">
        <authorList>
            <person name="Lanie J.A."/>
            <person name="Ng W.-L."/>
            <person name="Kazmierczak K.M."/>
            <person name="Andrzejewski T.M."/>
            <person name="Davidsen T.M."/>
            <person name="Wayne K.J."/>
            <person name="Tettelin H."/>
            <person name="Glass J.I."/>
            <person name="Rusch D."/>
            <person name="Podicherti R."/>
            <person name="Tsui H.-C.T."/>
            <person name="Winkler M.E."/>
        </authorList>
    </citation>
    <scope>NUCLEOTIDE SEQUENCE</scope>
</reference>
<dbReference type="Gene3D" id="3.30.930.10">
    <property type="entry name" value="Bira Bifunctional Protein, Domain 2"/>
    <property type="match status" value="1"/>
</dbReference>
<dbReference type="InterPro" id="IPR002314">
    <property type="entry name" value="aa-tRNA-synt_IIb"/>
</dbReference>
<dbReference type="InterPro" id="IPR045864">
    <property type="entry name" value="aa-tRNA-synth_II/BPL/LPL"/>
</dbReference>
<organism evidence="13">
    <name type="scientific">marine metagenome</name>
    <dbReference type="NCBI Taxonomy" id="408172"/>
    <lineage>
        <taxon>unclassified sequences</taxon>
        <taxon>metagenomes</taxon>
        <taxon>ecological metagenomes</taxon>
    </lineage>
</organism>
<dbReference type="GO" id="GO:0006435">
    <property type="term" value="P:threonyl-tRNA aminoacylation"/>
    <property type="evidence" value="ECO:0007669"/>
    <property type="project" value="InterPro"/>
</dbReference>
<dbReference type="InterPro" id="IPR012947">
    <property type="entry name" value="tRNA_SAD"/>
</dbReference>
<dbReference type="Gene3D" id="3.30.54.20">
    <property type="match status" value="1"/>
</dbReference>
<keyword evidence="5" id="KW-0547">Nucleotide-binding</keyword>
<gene>
    <name evidence="13" type="ORF">METZ01_LOCUS230773</name>
</gene>
<keyword evidence="4" id="KW-0479">Metal-binding</keyword>
<feature type="domain" description="Aminoacyl-transfer RNA synthetases class-II family profile" evidence="12">
    <location>
        <begin position="223"/>
        <end position="473"/>
    </location>
</feature>
<dbReference type="PANTHER" id="PTHR11451">
    <property type="entry name" value="THREONINE-TRNA LIGASE"/>
    <property type="match status" value="1"/>
</dbReference>
<protein>
    <recommendedName>
        <fullName evidence="2">threonine--tRNA ligase</fullName>
        <ecNumber evidence="2">6.1.1.3</ecNumber>
    </recommendedName>
    <alternativeName>
        <fullName evidence="10">Threonyl-tRNA synthetase</fullName>
    </alternativeName>
</protein>
<keyword evidence="6" id="KW-0862">Zinc</keyword>
<sequence length="487" mass="55900">AGTRVRDVLEQHCPEWLKNSIGVSLNDEPLDFQMPLHANGELTPLEPGGNAPSMALEMCRHTTSHVLAQAVKELFSDVQVGIGPPTADGFYYDFLREDPFTPEDLQAIEKRMRKLIKTNQKLERLEMPKEEAEMIFAEKGEDLKVELVRDKGGDQVSCYKQGNFIDFCTGPHLPHTGKIPAIKLLHTAAAHWRPKSGRKDFPMMQRIYGTAFFSTEDLKAFLDHREEAKKRDHRRLGIDLDLFHFDEKAGPGMAYWHPKGGTIRHQIEAFLCDEQLSRGYDVVYTPHIARKHLWETSGHYDYYKENMFTLDVDEQEYVLKPMNCPGHILIYEKGTRSYRELPLRYSEFGTVYRNELSGVLHGMLRVRGFTQDDAHIFCRPDQIQEEVSGALDLALHIMKTFGYDEYRIDLSLHDPSNRDKYAGDEDQWGLAESALADALDSMGLVYERQLNEAAFYGPKIDFHLIDALGRAWQGSTIQLDFNLPERF</sequence>
<dbReference type="PRINTS" id="PR01047">
    <property type="entry name" value="TRNASYNTHTHR"/>
</dbReference>
<accession>A0A382GSH3</accession>
<proteinExistence type="inferred from homology"/>
<evidence type="ECO:0000259" key="12">
    <source>
        <dbReference type="PROSITE" id="PS50862"/>
    </source>
</evidence>
<dbReference type="GO" id="GO:0004829">
    <property type="term" value="F:threonine-tRNA ligase activity"/>
    <property type="evidence" value="ECO:0007669"/>
    <property type="project" value="UniProtKB-EC"/>
</dbReference>
<dbReference type="SMART" id="SM00863">
    <property type="entry name" value="tRNA_SAD"/>
    <property type="match status" value="1"/>
</dbReference>
<dbReference type="GO" id="GO:0005737">
    <property type="term" value="C:cytoplasm"/>
    <property type="evidence" value="ECO:0007669"/>
    <property type="project" value="InterPro"/>
</dbReference>
<keyword evidence="9" id="KW-0030">Aminoacyl-tRNA synthetase</keyword>
<keyword evidence="3" id="KW-0436">Ligase</keyword>
<evidence type="ECO:0000256" key="11">
    <source>
        <dbReference type="ARBA" id="ARBA00049515"/>
    </source>
</evidence>